<evidence type="ECO:0000256" key="6">
    <source>
        <dbReference type="ARBA" id="ARBA00035151"/>
    </source>
</evidence>
<dbReference type="HAMAP" id="MF_00480_B">
    <property type="entry name" value="Ribosomal_uS7_B"/>
    <property type="match status" value="1"/>
</dbReference>
<keyword evidence="4 7" id="KW-0689">Ribosomal protein</keyword>
<dbReference type="GO" id="GO:0003735">
    <property type="term" value="F:structural constituent of ribosome"/>
    <property type="evidence" value="ECO:0007669"/>
    <property type="project" value="InterPro"/>
</dbReference>
<comment type="function">
    <text evidence="7">One of the primary rRNA binding proteins, it binds directly to 16S rRNA where it nucleates assembly of the head domain of the 30S subunit.</text>
</comment>
<evidence type="ECO:0000256" key="7">
    <source>
        <dbReference type="HAMAP-Rule" id="MF_00480"/>
    </source>
</evidence>
<evidence type="ECO:0000256" key="4">
    <source>
        <dbReference type="ARBA" id="ARBA00022980"/>
    </source>
</evidence>
<protein>
    <recommendedName>
        <fullName evidence="6 7">Small ribosomal subunit protein uS7c</fullName>
    </recommendedName>
</protein>
<sequence length="191" mass="21704">MSRKGSFKKRILLPDPIYNSISVHMLVNRVLKNGKKSLAYKIVYSVLRKISDNTNQNPLEIWEKALNNVKPRVEVKPRRRAGSIQQVPSPLNSRERAYAIAIRWILAACKKRSGKNTIIKLVSEISEAAAKGGMAFRKKEELHKIALTNQMNSRNPEIIVQAIIGQPETQESNLKTNRSFNFKKTLNGKNK</sequence>
<feature type="domain" description="Small ribosomal subunit protein uS7" evidence="8">
    <location>
        <begin position="3"/>
        <end position="149"/>
    </location>
</feature>
<reference evidence="9" key="2">
    <citation type="journal article" date="2021" name="Res Sq">
        <title>Chloroplast Genomes of Five Oedogonium Species: Genome Structure, Phylogenetic Analysis and Adaptive Evolution.</title>
        <authorList>
            <person name="qian x."/>
            <person name="Hu Y."/>
            <person name="Lv W."/>
            <person name="Wang Q."/>
            <person name="Liu G."/>
            <person name="Hu Z."/>
        </authorList>
    </citation>
    <scope>NUCLEOTIDE SEQUENCE</scope>
</reference>
<dbReference type="InterPro" id="IPR000235">
    <property type="entry name" value="Ribosomal_uS7"/>
</dbReference>
<comment type="subunit">
    <text evidence="7">Part of the 30S ribosomal subunit.</text>
</comment>
<dbReference type="SUPFAM" id="SSF47973">
    <property type="entry name" value="Ribosomal protein S7"/>
    <property type="match status" value="1"/>
</dbReference>
<keyword evidence="9" id="KW-0150">Chloroplast</keyword>
<evidence type="ECO:0000256" key="1">
    <source>
        <dbReference type="ARBA" id="ARBA00007151"/>
    </source>
</evidence>
<dbReference type="InterPro" id="IPR023798">
    <property type="entry name" value="Ribosomal_uS7_dom"/>
</dbReference>
<accession>A0A8K1N1D7</accession>
<dbReference type="EMBL" id="MT364368">
    <property type="protein sequence ID" value="UCS09687.1"/>
    <property type="molecule type" value="Genomic_DNA"/>
</dbReference>
<dbReference type="GO" id="GO:0009507">
    <property type="term" value="C:chloroplast"/>
    <property type="evidence" value="ECO:0007669"/>
    <property type="project" value="UniProtKB-SubCell"/>
</dbReference>
<dbReference type="NCBIfam" id="TIGR01029">
    <property type="entry name" value="rpsG_bact"/>
    <property type="match status" value="1"/>
</dbReference>
<comment type="similarity">
    <text evidence="1 7">Belongs to the universal ribosomal protein uS7 family.</text>
</comment>
<evidence type="ECO:0000259" key="8">
    <source>
        <dbReference type="Pfam" id="PF00177"/>
    </source>
</evidence>
<keyword evidence="5 7" id="KW-0687">Ribonucleoprotein</keyword>
<gene>
    <name evidence="7 9" type="primary">rps7</name>
</gene>
<dbReference type="Gene3D" id="1.10.455.10">
    <property type="entry name" value="Ribosomal protein S7 domain"/>
    <property type="match status" value="1"/>
</dbReference>
<comment type="subcellular location">
    <subcellularLocation>
        <location evidence="7">Plastid</location>
        <location evidence="7">Chloroplast</location>
    </subcellularLocation>
</comment>
<evidence type="ECO:0000256" key="2">
    <source>
        <dbReference type="ARBA" id="ARBA00022730"/>
    </source>
</evidence>
<dbReference type="AlphaFoldDB" id="A0A8K1N1D7"/>
<dbReference type="InterPro" id="IPR005717">
    <property type="entry name" value="Ribosomal_uS7_bac/org-type"/>
</dbReference>
<reference evidence="9" key="1">
    <citation type="submission" date="2020-04" db="EMBL/GenBank/DDBJ databases">
        <authorList>
            <person name="Qian X."/>
        </authorList>
    </citation>
    <scope>NUCLEOTIDE SEQUENCE</scope>
</reference>
<dbReference type="PANTHER" id="PTHR11205">
    <property type="entry name" value="RIBOSOMAL PROTEIN S7"/>
    <property type="match status" value="1"/>
</dbReference>
<keyword evidence="3 7" id="KW-0694">RNA-binding</keyword>
<name>A0A8K1N1D7_9CHLO</name>
<keyword evidence="2 7" id="KW-0699">rRNA-binding</keyword>
<dbReference type="InterPro" id="IPR036823">
    <property type="entry name" value="Ribosomal_uS7_dom_sf"/>
</dbReference>
<dbReference type="GO" id="GO:0006412">
    <property type="term" value="P:translation"/>
    <property type="evidence" value="ECO:0007669"/>
    <property type="project" value="UniProtKB-UniRule"/>
</dbReference>
<dbReference type="GO" id="GO:0015935">
    <property type="term" value="C:small ribosomal subunit"/>
    <property type="evidence" value="ECO:0007669"/>
    <property type="project" value="InterPro"/>
</dbReference>
<evidence type="ECO:0000256" key="5">
    <source>
        <dbReference type="ARBA" id="ARBA00023274"/>
    </source>
</evidence>
<evidence type="ECO:0000313" key="9">
    <source>
        <dbReference type="EMBL" id="UCS09687.1"/>
    </source>
</evidence>
<organism evidence="9">
    <name type="scientific">Oedocladium prescottii</name>
    <dbReference type="NCBI Taxonomy" id="337949"/>
    <lineage>
        <taxon>Eukaryota</taxon>
        <taxon>Viridiplantae</taxon>
        <taxon>Chlorophyta</taxon>
        <taxon>core chlorophytes</taxon>
        <taxon>Chlorophyceae</taxon>
        <taxon>OCC clade</taxon>
        <taxon>Oedogoniales</taxon>
        <taxon>Oedogoniaceae</taxon>
        <taxon>Oedocladium</taxon>
    </lineage>
</organism>
<keyword evidence="9" id="KW-0934">Plastid</keyword>
<proteinExistence type="inferred from homology"/>
<dbReference type="Pfam" id="PF00177">
    <property type="entry name" value="Ribosomal_S7"/>
    <property type="match status" value="1"/>
</dbReference>
<geneLocation type="chloroplast" evidence="9"/>
<evidence type="ECO:0000256" key="3">
    <source>
        <dbReference type="ARBA" id="ARBA00022884"/>
    </source>
</evidence>
<dbReference type="GO" id="GO:0019843">
    <property type="term" value="F:rRNA binding"/>
    <property type="evidence" value="ECO:0007669"/>
    <property type="project" value="UniProtKB-UniRule"/>
</dbReference>